<dbReference type="Pfam" id="PF00082">
    <property type="entry name" value="Peptidase_S8"/>
    <property type="match status" value="1"/>
</dbReference>
<feature type="domain" description="Peptidase S8/S53" evidence="7">
    <location>
        <begin position="128"/>
        <end position="371"/>
    </location>
</feature>
<dbReference type="EMBL" id="JADOTZ010000001">
    <property type="protein sequence ID" value="MBG6084052.1"/>
    <property type="molecule type" value="Genomic_DNA"/>
</dbReference>
<comment type="caution">
    <text evidence="8">The sequence shown here is derived from an EMBL/GenBank/DDBJ whole genome shotgun (WGS) entry which is preliminary data.</text>
</comment>
<evidence type="ECO:0000256" key="6">
    <source>
        <dbReference type="RuleBase" id="RU003355"/>
    </source>
</evidence>
<dbReference type="InterPro" id="IPR000209">
    <property type="entry name" value="Peptidase_S8/S53_dom"/>
</dbReference>
<dbReference type="GO" id="GO:0006508">
    <property type="term" value="P:proteolysis"/>
    <property type="evidence" value="ECO:0007669"/>
    <property type="project" value="UniProtKB-KW"/>
</dbReference>
<organism evidence="8 9">
    <name type="scientific">Zhihengliuella flava</name>
    <dbReference type="NCBI Taxonomy" id="1285193"/>
    <lineage>
        <taxon>Bacteria</taxon>
        <taxon>Bacillati</taxon>
        <taxon>Actinomycetota</taxon>
        <taxon>Actinomycetes</taxon>
        <taxon>Micrococcales</taxon>
        <taxon>Micrococcaceae</taxon>
        <taxon>Zhihengliuella</taxon>
    </lineage>
</organism>
<keyword evidence="4 5" id="KW-0720">Serine protease</keyword>
<feature type="active site" description="Charge relay system" evidence="5">
    <location>
        <position position="169"/>
    </location>
</feature>
<dbReference type="RefSeq" id="WP_196835411.1">
    <property type="nucleotide sequence ID" value="NZ_JADOTZ010000001.1"/>
</dbReference>
<keyword evidence="9" id="KW-1185">Reference proteome</keyword>
<evidence type="ECO:0000256" key="5">
    <source>
        <dbReference type="PROSITE-ProRule" id="PRU01240"/>
    </source>
</evidence>
<dbReference type="PRINTS" id="PR00723">
    <property type="entry name" value="SUBTILISIN"/>
</dbReference>
<feature type="active site" description="Charge relay system" evidence="5">
    <location>
        <position position="137"/>
    </location>
</feature>
<sequence>MFDPHARFDVQAATDRFVVVFETEDTDALEREVPSLLDAEGYGTDTYFPRLGIAIVDSDPDHVGAFQARHAERRRRLAVVPELTYHALPGGGTVPPAAGDQAPDSFADSAALTWGVQAVRAVESGVTGAGIRVAVLDTGFALDHPDFADRQVTAESFVPGEDAQDGHGHGTHCIGTACGPREASGDTPGYGVAPGAEIFSGKVLGASGSGSDTTILAGIEWALENECHVISMSLGADVRQVHPPYVAAGRAALRAGSLIVAAAGNNARRSSGDAGFVGAPANSPFVMAVAALNSELGLGDFSARTLPGRGGQIDIAGPGVDVFSAWPGAQRYNTISGTSMATPHVAGVAALLAEATGFRGRELWAELVQEAQRLDLSSLDVAAGLTLAPPAQR</sequence>
<evidence type="ECO:0000313" key="9">
    <source>
        <dbReference type="Proteomes" id="UP000625033"/>
    </source>
</evidence>
<evidence type="ECO:0000313" key="8">
    <source>
        <dbReference type="EMBL" id="MBG6084052.1"/>
    </source>
</evidence>
<gene>
    <name evidence="8" type="ORF">IW252_000819</name>
</gene>
<dbReference type="Gene3D" id="3.40.50.200">
    <property type="entry name" value="Peptidase S8/S53 domain"/>
    <property type="match status" value="1"/>
</dbReference>
<name>A0A931D7X0_9MICC</name>
<dbReference type="GO" id="GO:0004252">
    <property type="term" value="F:serine-type endopeptidase activity"/>
    <property type="evidence" value="ECO:0007669"/>
    <property type="project" value="UniProtKB-UniRule"/>
</dbReference>
<dbReference type="PANTHER" id="PTHR43399">
    <property type="entry name" value="SUBTILISIN-RELATED"/>
    <property type="match status" value="1"/>
</dbReference>
<accession>A0A931D7X0</accession>
<dbReference type="InterPro" id="IPR023827">
    <property type="entry name" value="Peptidase_S8_Asp-AS"/>
</dbReference>
<dbReference type="SUPFAM" id="SSF52743">
    <property type="entry name" value="Subtilisin-like"/>
    <property type="match status" value="1"/>
</dbReference>
<keyword evidence="3 5" id="KW-0378">Hydrolase</keyword>
<evidence type="ECO:0000256" key="4">
    <source>
        <dbReference type="ARBA" id="ARBA00022825"/>
    </source>
</evidence>
<dbReference type="InterPro" id="IPR051048">
    <property type="entry name" value="Peptidase_S8/S53_subtilisin"/>
</dbReference>
<dbReference type="InterPro" id="IPR023828">
    <property type="entry name" value="Peptidase_S8_Ser-AS"/>
</dbReference>
<protein>
    <submittedName>
        <fullName evidence="8">Subtilisin family serine protease</fullName>
    </submittedName>
</protein>
<evidence type="ECO:0000256" key="3">
    <source>
        <dbReference type="ARBA" id="ARBA00022801"/>
    </source>
</evidence>
<reference evidence="8" key="1">
    <citation type="submission" date="2020-11" db="EMBL/GenBank/DDBJ databases">
        <title>Sequencing the genomes of 1000 actinobacteria strains.</title>
        <authorList>
            <person name="Klenk H.-P."/>
        </authorList>
    </citation>
    <scope>NUCLEOTIDE SEQUENCE</scope>
    <source>
        <strain evidence="8">DSM 26152</strain>
    </source>
</reference>
<dbReference type="Proteomes" id="UP000625033">
    <property type="component" value="Unassembled WGS sequence"/>
</dbReference>
<dbReference type="PROSITE" id="PS00136">
    <property type="entry name" value="SUBTILASE_ASP"/>
    <property type="match status" value="1"/>
</dbReference>
<keyword evidence="2 5" id="KW-0645">Protease</keyword>
<evidence type="ECO:0000259" key="7">
    <source>
        <dbReference type="Pfam" id="PF00082"/>
    </source>
</evidence>
<dbReference type="PROSITE" id="PS00138">
    <property type="entry name" value="SUBTILASE_SER"/>
    <property type="match status" value="1"/>
</dbReference>
<proteinExistence type="inferred from homology"/>
<dbReference type="InterPro" id="IPR036852">
    <property type="entry name" value="Peptidase_S8/S53_dom_sf"/>
</dbReference>
<evidence type="ECO:0000256" key="2">
    <source>
        <dbReference type="ARBA" id="ARBA00022670"/>
    </source>
</evidence>
<dbReference type="PROSITE" id="PS51892">
    <property type="entry name" value="SUBTILASE"/>
    <property type="match status" value="1"/>
</dbReference>
<feature type="active site" description="Charge relay system" evidence="5">
    <location>
        <position position="339"/>
    </location>
</feature>
<comment type="similarity">
    <text evidence="1 5 6">Belongs to the peptidase S8 family.</text>
</comment>
<dbReference type="AlphaFoldDB" id="A0A931D7X0"/>
<dbReference type="InterPro" id="IPR015500">
    <property type="entry name" value="Peptidase_S8_subtilisin-rel"/>
</dbReference>
<dbReference type="PANTHER" id="PTHR43399:SF4">
    <property type="entry name" value="CELL WALL-ASSOCIATED PROTEASE"/>
    <property type="match status" value="1"/>
</dbReference>
<evidence type="ECO:0000256" key="1">
    <source>
        <dbReference type="ARBA" id="ARBA00011073"/>
    </source>
</evidence>